<sequence length="321" mass="34417">MMTCWRTSGLLKIRPHFPLDAQRHRRGRMQSIIHLQPNNIALEAFTLVHPATPSFLVLFIALSSSLVNTDFYLTMAGRGLAFWLPILLLTVLLKPMLVQGVTDCTGKCWIKAITTAARGVCAEPISGLAECICNGPTYYAIFMKCDAKCKKCGDWDGLAPYQLCGSQVPLQPVPMFSNVPARRDAVSAHEAEVALAARPTDRPFIGWCGPPGSPCFIEDSINVDVDKHDDIAPAAFDWVGEDDTPFAAPVIEDGPIASAVMAVPSLCTASNGGQTSCAMSIVPSATAKTPELVASSAEAMADARMVFTAAVVMFDVVLMLL</sequence>
<evidence type="ECO:0000256" key="1">
    <source>
        <dbReference type="SAM" id="Phobius"/>
    </source>
</evidence>
<dbReference type="GeneID" id="54475050"/>
<dbReference type="EMBL" id="MU001637">
    <property type="protein sequence ID" value="KAF2482143.1"/>
    <property type="molecule type" value="Genomic_DNA"/>
</dbReference>
<keyword evidence="1" id="KW-1133">Transmembrane helix</keyword>
<dbReference type="RefSeq" id="XP_033588713.1">
    <property type="nucleotide sequence ID" value="XM_033734048.1"/>
</dbReference>
<gene>
    <name evidence="2" type="ORF">BDY17DRAFT_300370</name>
</gene>
<feature type="transmembrane region" description="Helical" evidence="1">
    <location>
        <begin position="55"/>
        <end position="73"/>
    </location>
</feature>
<keyword evidence="3" id="KW-1185">Reference proteome</keyword>
<name>A0A6A6PRQ1_9PEZI</name>
<organism evidence="2 3">
    <name type="scientific">Neohortaea acidophila</name>
    <dbReference type="NCBI Taxonomy" id="245834"/>
    <lineage>
        <taxon>Eukaryota</taxon>
        <taxon>Fungi</taxon>
        <taxon>Dikarya</taxon>
        <taxon>Ascomycota</taxon>
        <taxon>Pezizomycotina</taxon>
        <taxon>Dothideomycetes</taxon>
        <taxon>Dothideomycetidae</taxon>
        <taxon>Mycosphaerellales</taxon>
        <taxon>Teratosphaeriaceae</taxon>
        <taxon>Neohortaea</taxon>
    </lineage>
</organism>
<keyword evidence="1" id="KW-0812">Transmembrane</keyword>
<accession>A0A6A6PRQ1</accession>
<dbReference type="Proteomes" id="UP000799767">
    <property type="component" value="Unassembled WGS sequence"/>
</dbReference>
<keyword evidence="1" id="KW-0472">Membrane</keyword>
<dbReference type="AlphaFoldDB" id="A0A6A6PRQ1"/>
<evidence type="ECO:0000313" key="3">
    <source>
        <dbReference type="Proteomes" id="UP000799767"/>
    </source>
</evidence>
<evidence type="ECO:0000313" key="2">
    <source>
        <dbReference type="EMBL" id="KAF2482143.1"/>
    </source>
</evidence>
<protein>
    <submittedName>
        <fullName evidence="2">Uncharacterized protein</fullName>
    </submittedName>
</protein>
<proteinExistence type="predicted"/>
<reference evidence="2" key="1">
    <citation type="journal article" date="2020" name="Stud. Mycol.">
        <title>101 Dothideomycetes genomes: a test case for predicting lifestyles and emergence of pathogens.</title>
        <authorList>
            <person name="Haridas S."/>
            <person name="Albert R."/>
            <person name="Binder M."/>
            <person name="Bloem J."/>
            <person name="Labutti K."/>
            <person name="Salamov A."/>
            <person name="Andreopoulos B."/>
            <person name="Baker S."/>
            <person name="Barry K."/>
            <person name="Bills G."/>
            <person name="Bluhm B."/>
            <person name="Cannon C."/>
            <person name="Castanera R."/>
            <person name="Culley D."/>
            <person name="Daum C."/>
            <person name="Ezra D."/>
            <person name="Gonzalez J."/>
            <person name="Henrissat B."/>
            <person name="Kuo A."/>
            <person name="Liang C."/>
            <person name="Lipzen A."/>
            <person name="Lutzoni F."/>
            <person name="Magnuson J."/>
            <person name="Mondo S."/>
            <person name="Nolan M."/>
            <person name="Ohm R."/>
            <person name="Pangilinan J."/>
            <person name="Park H.-J."/>
            <person name="Ramirez L."/>
            <person name="Alfaro M."/>
            <person name="Sun H."/>
            <person name="Tritt A."/>
            <person name="Yoshinaga Y."/>
            <person name="Zwiers L.-H."/>
            <person name="Turgeon B."/>
            <person name="Goodwin S."/>
            <person name="Spatafora J."/>
            <person name="Crous P."/>
            <person name="Grigoriev I."/>
        </authorList>
    </citation>
    <scope>NUCLEOTIDE SEQUENCE</scope>
    <source>
        <strain evidence="2">CBS 113389</strain>
    </source>
</reference>
<feature type="transmembrane region" description="Helical" evidence="1">
    <location>
        <begin position="80"/>
        <end position="98"/>
    </location>
</feature>